<dbReference type="KEGG" id="hqi:H9L05_22225"/>
<dbReference type="Proteomes" id="UP000516093">
    <property type="component" value="Plasmid p_unnamed2"/>
</dbReference>
<name>A0A7H0H1H6_9BACT</name>
<dbReference type="RefSeq" id="WP_187734551.1">
    <property type="nucleotide sequence ID" value="NZ_BMFN01000006.1"/>
</dbReference>
<evidence type="ECO:0000313" key="2">
    <source>
        <dbReference type="EMBL" id="QNP54392.1"/>
    </source>
</evidence>
<feature type="domain" description="ABC-three component systems C-terminal" evidence="1">
    <location>
        <begin position="286"/>
        <end position="604"/>
    </location>
</feature>
<protein>
    <recommendedName>
        <fullName evidence="1">ABC-three component systems C-terminal domain-containing protein</fullName>
    </recommendedName>
</protein>
<gene>
    <name evidence="2" type="ORF">H9L05_22225</name>
</gene>
<sequence>MLKKLRLEQTKKYELAIAANLVSTMLTSFVSGRSHSLSIGSEQGGVEKWDDLVIELSTDHYQHIQIKRQNSSFCTPGFKPVRDNYTSGPRQGMLRDLSPLDESMHKLGAYLLDPAVATQRLKRSFSILIPDLRIDIKEGLSLKELYELCQTQIKVTTTSAGLQALEQASPTAKKIFDWLRTWCGFVDHAHILNALRVFEVRQCFGENEIDADTKRELSTCFSKPTDVLRVLVSFIDENSSFTSAVTPRPLLFDLLSYLLPSTVSWTQFRKDEGGWNVSGIHDRRFGFIEHPSSIVPTLWGPPGAGILKYYSKDHSSGPLPKAIIRLLLHIQPAAVAHVSDKSAWSIVAKNLVGETLGISEDDCEALHVQDDSDCYVSSDKRVLEKLRDSEAEAELLSIEMHKKSWELIGNHILRKLEKLPSSELRDAVEDRWQLWKDELDKDIDKQKLLCQSMLHPKAEGEDISAELRFGPKTTSMVADGILLLMVVVICIGDKDSNWDTIDTQLTISVKALSHWSGPFGQTRRVRKITEDGVSALIGKEPSKILVLSRIDASSSTVLQESLIDDTDFAGSMASPRQPILLVTNNPTVNRLIRQGIIADIKEYLNGKLKKSLAARNLTENE</sequence>
<dbReference type="InterPro" id="IPR046918">
    <property type="entry name" value="ABC-3C_CTD2"/>
</dbReference>
<proteinExistence type="predicted"/>
<evidence type="ECO:0000259" key="1">
    <source>
        <dbReference type="Pfam" id="PF20278"/>
    </source>
</evidence>
<dbReference type="AlphaFoldDB" id="A0A7H0H1H6"/>
<organism evidence="2 3">
    <name type="scientific">Hymenobacter qilianensis</name>
    <dbReference type="NCBI Taxonomy" id="1385715"/>
    <lineage>
        <taxon>Bacteria</taxon>
        <taxon>Pseudomonadati</taxon>
        <taxon>Bacteroidota</taxon>
        <taxon>Cytophagia</taxon>
        <taxon>Cytophagales</taxon>
        <taxon>Hymenobacteraceae</taxon>
        <taxon>Hymenobacter</taxon>
    </lineage>
</organism>
<evidence type="ECO:0000313" key="3">
    <source>
        <dbReference type="Proteomes" id="UP000516093"/>
    </source>
</evidence>
<dbReference type="EMBL" id="CP060786">
    <property type="protein sequence ID" value="QNP54392.1"/>
    <property type="molecule type" value="Genomic_DNA"/>
</dbReference>
<keyword evidence="2" id="KW-0614">Plasmid</keyword>
<dbReference type="Pfam" id="PF20278">
    <property type="entry name" value="CTD2"/>
    <property type="match status" value="1"/>
</dbReference>
<reference evidence="2 3" key="1">
    <citation type="submission" date="2020-08" db="EMBL/GenBank/DDBJ databases">
        <title>Genome sequence of Hymenobacter qilianensis JCM 19763T.</title>
        <authorList>
            <person name="Hyun D.-W."/>
            <person name="Bae J.-W."/>
        </authorList>
    </citation>
    <scope>NUCLEOTIDE SEQUENCE [LARGE SCALE GENOMIC DNA]</scope>
    <source>
        <strain evidence="2 3">JCM 19763</strain>
        <plasmid evidence="2 3">p_unnamed2</plasmid>
    </source>
</reference>
<accession>A0A7H0H1H6</accession>
<keyword evidence="3" id="KW-1185">Reference proteome</keyword>
<geneLocation type="plasmid" evidence="2 3">
    <name>p_unnamed2</name>
</geneLocation>